<keyword evidence="5" id="KW-0175">Coiled coil</keyword>
<dbReference type="PANTHER" id="PTHR12911:SF8">
    <property type="entry name" value="KLAROID PROTEIN-RELATED"/>
    <property type="match status" value="1"/>
</dbReference>
<dbReference type="EMBL" id="JADBJN010000001">
    <property type="protein sequence ID" value="KAG5683005.1"/>
    <property type="molecule type" value="Genomic_DNA"/>
</dbReference>
<dbReference type="SUPFAM" id="SSF49785">
    <property type="entry name" value="Galactose-binding domain-like"/>
    <property type="match status" value="1"/>
</dbReference>
<reference evidence="8" key="1">
    <citation type="submission" date="2021-03" db="EMBL/GenBank/DDBJ databases">
        <title>Chromosome level genome of the anhydrobiotic midge Polypedilum vanderplanki.</title>
        <authorList>
            <person name="Yoshida Y."/>
            <person name="Kikawada T."/>
            <person name="Gusev O."/>
        </authorList>
    </citation>
    <scope>NUCLEOTIDE SEQUENCE</scope>
    <source>
        <strain evidence="8">NIAS01</strain>
        <tissue evidence="8">Whole body or cell culture</tissue>
    </source>
</reference>
<evidence type="ECO:0000256" key="2">
    <source>
        <dbReference type="ARBA" id="ARBA00022692"/>
    </source>
</evidence>
<dbReference type="InterPro" id="IPR012919">
    <property type="entry name" value="SUN_dom"/>
</dbReference>
<dbReference type="Pfam" id="PF07738">
    <property type="entry name" value="Sad1_UNC"/>
    <property type="match status" value="1"/>
</dbReference>
<evidence type="ECO:0000256" key="6">
    <source>
        <dbReference type="SAM" id="Phobius"/>
    </source>
</evidence>
<evidence type="ECO:0000256" key="5">
    <source>
        <dbReference type="SAM" id="Coils"/>
    </source>
</evidence>
<dbReference type="PROSITE" id="PS51469">
    <property type="entry name" value="SUN"/>
    <property type="match status" value="1"/>
</dbReference>
<dbReference type="GO" id="GO:0043495">
    <property type="term" value="F:protein-membrane adaptor activity"/>
    <property type="evidence" value="ECO:0007669"/>
    <property type="project" value="TreeGrafter"/>
</dbReference>
<evidence type="ECO:0000313" key="9">
    <source>
        <dbReference type="Proteomes" id="UP001107558"/>
    </source>
</evidence>
<organism evidence="8 9">
    <name type="scientific">Polypedilum vanderplanki</name>
    <name type="common">Sleeping chironomid midge</name>
    <dbReference type="NCBI Taxonomy" id="319348"/>
    <lineage>
        <taxon>Eukaryota</taxon>
        <taxon>Metazoa</taxon>
        <taxon>Ecdysozoa</taxon>
        <taxon>Arthropoda</taxon>
        <taxon>Hexapoda</taxon>
        <taxon>Insecta</taxon>
        <taxon>Pterygota</taxon>
        <taxon>Neoptera</taxon>
        <taxon>Endopterygota</taxon>
        <taxon>Diptera</taxon>
        <taxon>Nematocera</taxon>
        <taxon>Chironomoidea</taxon>
        <taxon>Chironomidae</taxon>
        <taxon>Chironominae</taxon>
        <taxon>Polypedilum</taxon>
        <taxon>Polypedilum</taxon>
    </lineage>
</organism>
<comment type="caution">
    <text evidence="8">The sequence shown here is derived from an EMBL/GenBank/DDBJ whole genome shotgun (WGS) entry which is preliminary data.</text>
</comment>
<gene>
    <name evidence="8" type="ORF">PVAND_012317</name>
</gene>
<dbReference type="Gene3D" id="2.60.120.260">
    <property type="entry name" value="Galactose-binding domain-like"/>
    <property type="match status" value="1"/>
</dbReference>
<feature type="coiled-coil region" evidence="5">
    <location>
        <begin position="72"/>
        <end position="99"/>
    </location>
</feature>
<keyword evidence="2 6" id="KW-0812">Transmembrane</keyword>
<feature type="domain" description="SUN" evidence="7">
    <location>
        <begin position="93"/>
        <end position="276"/>
    </location>
</feature>
<dbReference type="Proteomes" id="UP001107558">
    <property type="component" value="Chromosome 1"/>
</dbReference>
<comment type="subcellular location">
    <subcellularLocation>
        <location evidence="1">Membrane</location>
    </subcellularLocation>
</comment>
<protein>
    <recommendedName>
        <fullName evidence="7">SUN domain-containing protein</fullName>
    </recommendedName>
</protein>
<proteinExistence type="predicted"/>
<dbReference type="AlphaFoldDB" id="A0A9J6CM15"/>
<evidence type="ECO:0000259" key="7">
    <source>
        <dbReference type="PROSITE" id="PS51469"/>
    </source>
</evidence>
<accession>A0A9J6CM15</accession>
<dbReference type="GO" id="GO:0034993">
    <property type="term" value="C:meiotic nuclear membrane microtubule tethering complex"/>
    <property type="evidence" value="ECO:0007669"/>
    <property type="project" value="TreeGrafter"/>
</dbReference>
<name>A0A9J6CM15_POLVA</name>
<evidence type="ECO:0000313" key="8">
    <source>
        <dbReference type="EMBL" id="KAG5683005.1"/>
    </source>
</evidence>
<dbReference type="PANTHER" id="PTHR12911">
    <property type="entry name" value="SAD1/UNC-84-LIKE PROTEIN-RELATED"/>
    <property type="match status" value="1"/>
</dbReference>
<keyword evidence="4 6" id="KW-0472">Membrane</keyword>
<evidence type="ECO:0000256" key="4">
    <source>
        <dbReference type="ARBA" id="ARBA00023136"/>
    </source>
</evidence>
<keyword evidence="9" id="KW-1185">Reference proteome</keyword>
<dbReference type="OrthoDB" id="342281at2759"/>
<sequence length="278" mass="31280">MAINEETVHAWTNRIEYFIDNSRKAVGAVILFFFIALFIQAAHNHFSSTSEDVKYLMAVVEKLSNKVDISAASEKNDIFNKSETKLKDLEKEVNQIISKVTNGMSQNERFDFALKGAGGDIISYHDSKLMYDCGMLSILSGFCNEINPPSKAIQSLIEPGEGFCFKGNQGSLTIKLACDVAIDSVTIDHVNQMKAPLDYISEAPKEFSLFALKTFDDPNGVHIGNYIFDPSYSSQTFHIFEKPVDKFRYIRINITGNHGNEEKTCLYRIRVHGFVDKC</sequence>
<evidence type="ECO:0000256" key="3">
    <source>
        <dbReference type="ARBA" id="ARBA00022989"/>
    </source>
</evidence>
<dbReference type="InterPro" id="IPR045119">
    <property type="entry name" value="SUN1-5"/>
</dbReference>
<feature type="transmembrane region" description="Helical" evidence="6">
    <location>
        <begin position="25"/>
        <end position="43"/>
    </location>
</feature>
<keyword evidence="3 6" id="KW-1133">Transmembrane helix</keyword>
<evidence type="ECO:0000256" key="1">
    <source>
        <dbReference type="ARBA" id="ARBA00004370"/>
    </source>
</evidence>
<dbReference type="InterPro" id="IPR008979">
    <property type="entry name" value="Galactose-bd-like_sf"/>
</dbReference>